<proteinExistence type="predicted"/>
<evidence type="ECO:0000313" key="2">
    <source>
        <dbReference type="Proteomes" id="UP001186974"/>
    </source>
</evidence>
<feature type="non-terminal residue" evidence="1">
    <location>
        <position position="252"/>
    </location>
</feature>
<name>A0ACC3CSX4_9PEZI</name>
<dbReference type="EMBL" id="JAWDJW010012074">
    <property type="protein sequence ID" value="KAK3044342.1"/>
    <property type="molecule type" value="Genomic_DNA"/>
</dbReference>
<reference evidence="1" key="1">
    <citation type="submission" date="2024-09" db="EMBL/GenBank/DDBJ databases">
        <title>Black Yeasts Isolated from many extreme environments.</title>
        <authorList>
            <person name="Coleine C."/>
            <person name="Stajich J.E."/>
            <person name="Selbmann L."/>
        </authorList>
    </citation>
    <scope>NUCLEOTIDE SEQUENCE</scope>
    <source>
        <strain evidence="1">CCFEE 5737</strain>
    </source>
</reference>
<evidence type="ECO:0000313" key="1">
    <source>
        <dbReference type="EMBL" id="KAK3044342.1"/>
    </source>
</evidence>
<dbReference type="Proteomes" id="UP001186974">
    <property type="component" value="Unassembled WGS sequence"/>
</dbReference>
<keyword evidence="2" id="KW-1185">Reference proteome</keyword>
<protein>
    <submittedName>
        <fullName evidence="1">Uncharacterized protein</fullName>
    </submittedName>
</protein>
<comment type="caution">
    <text evidence="1">The sequence shown here is derived from an EMBL/GenBank/DDBJ whole genome shotgun (WGS) entry which is preliminary data.</text>
</comment>
<organism evidence="1 2">
    <name type="scientific">Coniosporium uncinatum</name>
    <dbReference type="NCBI Taxonomy" id="93489"/>
    <lineage>
        <taxon>Eukaryota</taxon>
        <taxon>Fungi</taxon>
        <taxon>Dikarya</taxon>
        <taxon>Ascomycota</taxon>
        <taxon>Pezizomycotina</taxon>
        <taxon>Dothideomycetes</taxon>
        <taxon>Dothideomycetes incertae sedis</taxon>
        <taxon>Coniosporium</taxon>
    </lineage>
</organism>
<accession>A0ACC3CSX4</accession>
<gene>
    <name evidence="1" type="ORF">LTS18_001532</name>
</gene>
<sequence length="252" mass="27448">MDVIQSIDADDQASFAALLPDHSWWKDALAPFLVPPPRPQLAITSPLGGAVSLVNSEATVRADVPRDSQGFSAALRIGYFITKVASASKLLSLVSSERLLQTYHLLSLTLSLANDNLGLAGANDLWSVYSHDTEQEMSDWVADTQRLLNAHLESPGLPHPKEAVSEDNFHGDLVVALFEDAKGNSSASYYNALSYTERLANAIEANGWQLKGSEDLDTQLRNQKKSKDTIATIAFLIAHKAPLETSQATKRY</sequence>